<organism evidence="1">
    <name type="scientific">Anguilla anguilla</name>
    <name type="common">European freshwater eel</name>
    <name type="synonym">Muraena anguilla</name>
    <dbReference type="NCBI Taxonomy" id="7936"/>
    <lineage>
        <taxon>Eukaryota</taxon>
        <taxon>Metazoa</taxon>
        <taxon>Chordata</taxon>
        <taxon>Craniata</taxon>
        <taxon>Vertebrata</taxon>
        <taxon>Euteleostomi</taxon>
        <taxon>Actinopterygii</taxon>
        <taxon>Neopterygii</taxon>
        <taxon>Teleostei</taxon>
        <taxon>Anguilliformes</taxon>
        <taxon>Anguillidae</taxon>
        <taxon>Anguilla</taxon>
    </lineage>
</organism>
<reference evidence="1" key="2">
    <citation type="journal article" date="2015" name="Fish Shellfish Immunol.">
        <title>Early steps in the European eel (Anguilla anguilla)-Vibrio vulnificus interaction in the gills: Role of the RtxA13 toxin.</title>
        <authorList>
            <person name="Callol A."/>
            <person name="Pajuelo D."/>
            <person name="Ebbesson L."/>
            <person name="Teles M."/>
            <person name="MacKenzie S."/>
            <person name="Amaro C."/>
        </authorList>
    </citation>
    <scope>NUCLEOTIDE SEQUENCE</scope>
</reference>
<proteinExistence type="predicted"/>
<accession>A0A0E9XT79</accession>
<protein>
    <submittedName>
        <fullName evidence="1">Uncharacterized protein</fullName>
    </submittedName>
</protein>
<name>A0A0E9XT79_ANGAN</name>
<dbReference type="EMBL" id="GBXM01002946">
    <property type="protein sequence ID" value="JAI05632.1"/>
    <property type="molecule type" value="Transcribed_RNA"/>
</dbReference>
<sequence>MPRHTSMPGVLYPFLRRCPEIEDRMHGKKCA</sequence>
<reference evidence="1" key="1">
    <citation type="submission" date="2014-11" db="EMBL/GenBank/DDBJ databases">
        <authorList>
            <person name="Amaro Gonzalez C."/>
        </authorList>
    </citation>
    <scope>NUCLEOTIDE SEQUENCE</scope>
</reference>
<evidence type="ECO:0000313" key="1">
    <source>
        <dbReference type="EMBL" id="JAI05632.1"/>
    </source>
</evidence>
<dbReference type="AlphaFoldDB" id="A0A0E9XT79"/>